<proteinExistence type="predicted"/>
<organism evidence="2 3">
    <name type="scientific">Phytophthora fragariaefolia</name>
    <dbReference type="NCBI Taxonomy" id="1490495"/>
    <lineage>
        <taxon>Eukaryota</taxon>
        <taxon>Sar</taxon>
        <taxon>Stramenopiles</taxon>
        <taxon>Oomycota</taxon>
        <taxon>Peronosporomycetes</taxon>
        <taxon>Peronosporales</taxon>
        <taxon>Peronosporaceae</taxon>
        <taxon>Phytophthora</taxon>
    </lineage>
</organism>
<accession>A0A9W6X0R4</accession>
<dbReference type="Proteomes" id="UP001165121">
    <property type="component" value="Unassembled WGS sequence"/>
</dbReference>
<dbReference type="OrthoDB" id="125131at2759"/>
<evidence type="ECO:0000256" key="1">
    <source>
        <dbReference type="SAM" id="MobiDB-lite"/>
    </source>
</evidence>
<keyword evidence="3" id="KW-1185">Reference proteome</keyword>
<feature type="region of interest" description="Disordered" evidence="1">
    <location>
        <begin position="138"/>
        <end position="190"/>
    </location>
</feature>
<feature type="region of interest" description="Disordered" evidence="1">
    <location>
        <begin position="203"/>
        <end position="244"/>
    </location>
</feature>
<feature type="compositionally biased region" description="Basic and acidic residues" evidence="1">
    <location>
        <begin position="209"/>
        <end position="244"/>
    </location>
</feature>
<evidence type="ECO:0000313" key="2">
    <source>
        <dbReference type="EMBL" id="GMF25826.1"/>
    </source>
</evidence>
<gene>
    <name evidence="2" type="ORF">Pfra01_000471600</name>
</gene>
<protein>
    <submittedName>
        <fullName evidence="2">Unnamed protein product</fullName>
    </submittedName>
</protein>
<dbReference type="EMBL" id="BSXT01000367">
    <property type="protein sequence ID" value="GMF25826.1"/>
    <property type="molecule type" value="Genomic_DNA"/>
</dbReference>
<comment type="caution">
    <text evidence="2">The sequence shown here is derived from an EMBL/GenBank/DDBJ whole genome shotgun (WGS) entry which is preliminary data.</text>
</comment>
<evidence type="ECO:0000313" key="3">
    <source>
        <dbReference type="Proteomes" id="UP001165121"/>
    </source>
</evidence>
<name>A0A9W6X0R4_9STRA</name>
<sequence>MTEDQLVTLIYDLTSNVMNEFVPDLEGFFRRHQKMDLKEVGIDARVLKYYRNFLELIEQHGFGRLLGVGLPSDSTFGDRMQLRWKILVDNLEPQVLRDDVQRYVQYERRSAKKNDFELFRIIKERARTQHKYHVLNMEYKQKAERSGEKKSPARDPKPRKDREQRRGGDNEKPEADGPPTRGASASPPADGCLHCGGGHWLRSCPTASEEDRRRPLEKLRSQREETKRSKTVRNDLQRSPKSGELEELGCDAKLSALADPVTVIVAGGGQIECTMEAEVDLQLQTAAGMVRVSSVACLVMGGYETEFLLGDNTLKSLGIKVHRQLEQPAGGDVVADDDPFEPEAPAADASVATRLEAMLDDVLREGFDPDLHGS</sequence>
<reference evidence="2" key="1">
    <citation type="submission" date="2023-04" db="EMBL/GenBank/DDBJ databases">
        <title>Phytophthora fragariaefolia NBRC 109709.</title>
        <authorList>
            <person name="Ichikawa N."/>
            <person name="Sato H."/>
            <person name="Tonouchi N."/>
        </authorList>
    </citation>
    <scope>NUCLEOTIDE SEQUENCE</scope>
    <source>
        <strain evidence="2">NBRC 109709</strain>
    </source>
</reference>
<feature type="region of interest" description="Disordered" evidence="1">
    <location>
        <begin position="330"/>
        <end position="349"/>
    </location>
</feature>
<dbReference type="AlphaFoldDB" id="A0A9W6X0R4"/>
<feature type="compositionally biased region" description="Basic and acidic residues" evidence="1">
    <location>
        <begin position="139"/>
        <end position="175"/>
    </location>
</feature>